<gene>
    <name evidence="7" type="primary">sigY</name>
    <name evidence="7" type="ORF">H9637_05115</name>
</gene>
<dbReference type="InterPro" id="IPR013325">
    <property type="entry name" value="RNA_pol_sigma_r2"/>
</dbReference>
<evidence type="ECO:0000256" key="4">
    <source>
        <dbReference type="ARBA" id="ARBA00023163"/>
    </source>
</evidence>
<dbReference type="InterPro" id="IPR036388">
    <property type="entry name" value="WH-like_DNA-bd_sf"/>
</dbReference>
<protein>
    <submittedName>
        <fullName evidence="7">RNA polymerase sigma factor SigY</fullName>
    </submittedName>
</protein>
<dbReference type="Gene3D" id="1.10.1740.10">
    <property type="match status" value="1"/>
</dbReference>
<feature type="domain" description="RNA polymerase sigma-70 region 2" evidence="5">
    <location>
        <begin position="23"/>
        <end position="89"/>
    </location>
</feature>
<dbReference type="Gene3D" id="1.10.10.10">
    <property type="entry name" value="Winged helix-like DNA-binding domain superfamily/Winged helix DNA-binding domain"/>
    <property type="match status" value="1"/>
</dbReference>
<dbReference type="Pfam" id="PF08281">
    <property type="entry name" value="Sigma70_r4_2"/>
    <property type="match status" value="1"/>
</dbReference>
<dbReference type="CDD" id="cd06171">
    <property type="entry name" value="Sigma70_r4"/>
    <property type="match status" value="1"/>
</dbReference>
<dbReference type="RefSeq" id="WP_191739394.1">
    <property type="nucleotide sequence ID" value="NZ_JACSQB010000037.1"/>
</dbReference>
<evidence type="ECO:0000313" key="8">
    <source>
        <dbReference type="Proteomes" id="UP000627166"/>
    </source>
</evidence>
<dbReference type="SUPFAM" id="SSF88659">
    <property type="entry name" value="Sigma3 and sigma4 domains of RNA polymerase sigma factors"/>
    <property type="match status" value="1"/>
</dbReference>
<keyword evidence="8" id="KW-1185">Reference proteome</keyword>
<comment type="caution">
    <text evidence="7">The sequence shown here is derived from an EMBL/GenBank/DDBJ whole genome shotgun (WGS) entry which is preliminary data.</text>
</comment>
<proteinExistence type="inferred from homology"/>
<evidence type="ECO:0000256" key="3">
    <source>
        <dbReference type="ARBA" id="ARBA00023082"/>
    </source>
</evidence>
<dbReference type="InterPro" id="IPR007627">
    <property type="entry name" value="RNA_pol_sigma70_r2"/>
</dbReference>
<dbReference type="InterPro" id="IPR039425">
    <property type="entry name" value="RNA_pol_sigma-70-like"/>
</dbReference>
<dbReference type="Proteomes" id="UP000627166">
    <property type="component" value="Unassembled WGS sequence"/>
</dbReference>
<keyword evidence="4" id="KW-0804">Transcription</keyword>
<evidence type="ECO:0000256" key="2">
    <source>
        <dbReference type="ARBA" id="ARBA00023015"/>
    </source>
</evidence>
<dbReference type="InterPro" id="IPR013324">
    <property type="entry name" value="RNA_pol_sigma_r3/r4-like"/>
</dbReference>
<dbReference type="NCBIfam" id="TIGR02937">
    <property type="entry name" value="sigma70-ECF"/>
    <property type="match status" value="1"/>
</dbReference>
<evidence type="ECO:0000313" key="7">
    <source>
        <dbReference type="EMBL" id="MBD8046425.1"/>
    </source>
</evidence>
<dbReference type="EMBL" id="JACSQB010000037">
    <property type="protein sequence ID" value="MBD8046425.1"/>
    <property type="molecule type" value="Genomic_DNA"/>
</dbReference>
<sequence length="176" mass="20606">MNDEKRLIEKAQDGNKSALNTLILNNYDILSGYILKMTGNADEASDIINDTVIKVTLNIKKYKPTGKFSTWMITIATNIYRDSLKKKKRFVSIENYEKVSNVDIEEEIINKLDYEKILILLKELPKEKRAVFILKHYYNYKYEEISKILNCPIGTVRSRLHYSVKYLMRRLEGGDN</sequence>
<dbReference type="InterPro" id="IPR014284">
    <property type="entry name" value="RNA_pol_sigma-70_dom"/>
</dbReference>
<comment type="similarity">
    <text evidence="1">Belongs to the sigma-70 factor family. ECF subfamily.</text>
</comment>
<dbReference type="InterPro" id="IPR013249">
    <property type="entry name" value="RNA_pol_sigma70_r4_t2"/>
</dbReference>
<evidence type="ECO:0000256" key="1">
    <source>
        <dbReference type="ARBA" id="ARBA00010641"/>
    </source>
</evidence>
<dbReference type="NCBIfam" id="NF007216">
    <property type="entry name" value="PRK09638.1"/>
    <property type="match status" value="1"/>
</dbReference>
<organism evidence="7 8">
    <name type="scientific">Clostridium faecium</name>
    <dbReference type="NCBI Taxonomy" id="2762223"/>
    <lineage>
        <taxon>Bacteria</taxon>
        <taxon>Bacillati</taxon>
        <taxon>Bacillota</taxon>
        <taxon>Clostridia</taxon>
        <taxon>Eubacteriales</taxon>
        <taxon>Clostridiaceae</taxon>
        <taxon>Clostridium</taxon>
    </lineage>
</organism>
<evidence type="ECO:0000259" key="5">
    <source>
        <dbReference type="Pfam" id="PF04542"/>
    </source>
</evidence>
<dbReference type="PANTHER" id="PTHR43133:SF51">
    <property type="entry name" value="RNA POLYMERASE SIGMA FACTOR"/>
    <property type="match status" value="1"/>
</dbReference>
<keyword evidence="3" id="KW-0731">Sigma factor</keyword>
<feature type="domain" description="RNA polymerase sigma factor 70 region 4 type 2" evidence="6">
    <location>
        <begin position="117"/>
        <end position="161"/>
    </location>
</feature>
<dbReference type="Pfam" id="PF04542">
    <property type="entry name" value="Sigma70_r2"/>
    <property type="match status" value="1"/>
</dbReference>
<reference evidence="7 8" key="1">
    <citation type="submission" date="2020-08" db="EMBL/GenBank/DDBJ databases">
        <title>A Genomic Blueprint of the Chicken Gut Microbiome.</title>
        <authorList>
            <person name="Gilroy R."/>
            <person name="Ravi A."/>
            <person name="Getino M."/>
            <person name="Pursley I."/>
            <person name="Horton D.L."/>
            <person name="Alikhan N.-F."/>
            <person name="Baker D."/>
            <person name="Gharbi K."/>
            <person name="Hall N."/>
            <person name="Watson M."/>
            <person name="Adriaenssens E.M."/>
            <person name="Foster-Nyarko E."/>
            <person name="Jarju S."/>
            <person name="Secka A."/>
            <person name="Antonio M."/>
            <person name="Oren A."/>
            <person name="Chaudhuri R."/>
            <person name="La Ragione R.M."/>
            <person name="Hildebrand F."/>
            <person name="Pallen M.J."/>
        </authorList>
    </citation>
    <scope>NUCLEOTIDE SEQUENCE [LARGE SCALE GENOMIC DNA]</scope>
    <source>
        <strain evidence="7 8">N37</strain>
    </source>
</reference>
<keyword evidence="2" id="KW-0805">Transcription regulation</keyword>
<accession>A0ABR8YQA7</accession>
<evidence type="ECO:0000259" key="6">
    <source>
        <dbReference type="Pfam" id="PF08281"/>
    </source>
</evidence>
<name>A0ABR8YQA7_9CLOT</name>
<dbReference type="SUPFAM" id="SSF88946">
    <property type="entry name" value="Sigma2 domain of RNA polymerase sigma factors"/>
    <property type="match status" value="1"/>
</dbReference>
<dbReference type="PANTHER" id="PTHR43133">
    <property type="entry name" value="RNA POLYMERASE ECF-TYPE SIGMA FACTO"/>
    <property type="match status" value="1"/>
</dbReference>